<feature type="active site" evidence="2">
    <location>
        <position position="259"/>
    </location>
</feature>
<reference evidence="6" key="1">
    <citation type="journal article" date="2019" name="Int. J. Syst. Evol. Microbiol.">
        <title>The Global Catalogue of Microorganisms (GCM) 10K type strain sequencing project: providing services to taxonomists for standard genome sequencing and annotation.</title>
        <authorList>
            <consortium name="The Broad Institute Genomics Platform"/>
            <consortium name="The Broad Institute Genome Sequencing Center for Infectious Disease"/>
            <person name="Wu L."/>
            <person name="Ma J."/>
        </authorList>
    </citation>
    <scope>NUCLEOTIDE SEQUENCE [LARGE SCALE GENOMIC DNA]</scope>
    <source>
        <strain evidence="6">JCM 16546</strain>
    </source>
</reference>
<keyword evidence="6" id="KW-1185">Reference proteome</keyword>
<evidence type="ECO:0000313" key="6">
    <source>
        <dbReference type="Proteomes" id="UP001410795"/>
    </source>
</evidence>
<sequence>MTQPLPEGGTTVRGEIWIDGGWREASGGRYDVEDPATGRVIGRAGAASVADVDAAARAARRAFDDGRWSGLPARERSRVLLRAAALLRDRAEDFARAESADVGKPITFARIIDVPNSADQLEYFATLVATSEGAVRETPLPVHAYTRREPHGVVGAISPFNFPLILSTSKLGPALAAGNTVVHKPAPQTPLSAQLLAELFADAGLPDGVYNLVTGPGPELGDALVRHDAVDAIAFTGSTSVGRAVARTAGDLLKPVAAELGGNAANIVFADADLDAAIGTIINAFAFNTGQFCMAGPRLLVERPVYETVLAILSEAVGQVPLGSPRDEGTLIGPLISGAHRDRVDAHVRDAVAAGARLVAGGERLDLDGGYFYAPTVLADVAQDAVVVQEEVFGPVLTVQPFDTEEEAIALANGTPYGLAAGLQTTSIARAHRVAARLQAGIVWVNDWGLLDAAVPFGGVKASGWGRESGPEALASYTHVKSVLVALKDGAR</sequence>
<dbReference type="Gene3D" id="3.40.605.10">
    <property type="entry name" value="Aldehyde Dehydrogenase, Chain A, domain 1"/>
    <property type="match status" value="1"/>
</dbReference>
<keyword evidence="1 3" id="KW-0560">Oxidoreductase</keyword>
<dbReference type="Pfam" id="PF00171">
    <property type="entry name" value="Aldedh"/>
    <property type="match status" value="1"/>
</dbReference>
<dbReference type="EMBL" id="BAAAYV010000025">
    <property type="protein sequence ID" value="GAA3668922.1"/>
    <property type="molecule type" value="Genomic_DNA"/>
</dbReference>
<dbReference type="InterPro" id="IPR016161">
    <property type="entry name" value="Ald_DH/histidinol_DH"/>
</dbReference>
<dbReference type="InterPro" id="IPR016162">
    <property type="entry name" value="Ald_DH_N"/>
</dbReference>
<gene>
    <name evidence="5" type="ORF">GCM10022202_33760</name>
</gene>
<name>A0ABP7BUT8_9MICO</name>
<dbReference type="SUPFAM" id="SSF53720">
    <property type="entry name" value="ALDH-like"/>
    <property type="match status" value="1"/>
</dbReference>
<protein>
    <submittedName>
        <fullName evidence="5">Aldehyde dehydrogenase family protein</fullName>
    </submittedName>
</protein>
<feature type="domain" description="Aldehyde dehydrogenase" evidence="4">
    <location>
        <begin position="22"/>
        <end position="483"/>
    </location>
</feature>
<evidence type="ECO:0000313" key="5">
    <source>
        <dbReference type="EMBL" id="GAA3668922.1"/>
    </source>
</evidence>
<comment type="similarity">
    <text evidence="3">Belongs to the aldehyde dehydrogenase family.</text>
</comment>
<organism evidence="5 6">
    <name type="scientific">Microbacterium marinilacus</name>
    <dbReference type="NCBI Taxonomy" id="415209"/>
    <lineage>
        <taxon>Bacteria</taxon>
        <taxon>Bacillati</taxon>
        <taxon>Actinomycetota</taxon>
        <taxon>Actinomycetes</taxon>
        <taxon>Micrococcales</taxon>
        <taxon>Microbacteriaceae</taxon>
        <taxon>Microbacterium</taxon>
    </lineage>
</organism>
<comment type="caution">
    <text evidence="5">The sequence shown here is derived from an EMBL/GenBank/DDBJ whole genome shotgun (WGS) entry which is preliminary data.</text>
</comment>
<dbReference type="Gene3D" id="3.40.309.10">
    <property type="entry name" value="Aldehyde Dehydrogenase, Chain A, domain 2"/>
    <property type="match status" value="1"/>
</dbReference>
<dbReference type="PROSITE" id="PS00687">
    <property type="entry name" value="ALDEHYDE_DEHYDR_GLU"/>
    <property type="match status" value="1"/>
</dbReference>
<accession>A0ABP7BUT8</accession>
<proteinExistence type="inferred from homology"/>
<evidence type="ECO:0000256" key="1">
    <source>
        <dbReference type="ARBA" id="ARBA00023002"/>
    </source>
</evidence>
<dbReference type="Proteomes" id="UP001410795">
    <property type="component" value="Unassembled WGS sequence"/>
</dbReference>
<dbReference type="InterPro" id="IPR016163">
    <property type="entry name" value="Ald_DH_C"/>
</dbReference>
<evidence type="ECO:0000256" key="2">
    <source>
        <dbReference type="PROSITE-ProRule" id="PRU10007"/>
    </source>
</evidence>
<dbReference type="PANTHER" id="PTHR11699">
    <property type="entry name" value="ALDEHYDE DEHYDROGENASE-RELATED"/>
    <property type="match status" value="1"/>
</dbReference>
<evidence type="ECO:0000259" key="4">
    <source>
        <dbReference type="Pfam" id="PF00171"/>
    </source>
</evidence>
<evidence type="ECO:0000256" key="3">
    <source>
        <dbReference type="RuleBase" id="RU003345"/>
    </source>
</evidence>
<dbReference type="RefSeq" id="WP_221858039.1">
    <property type="nucleotide sequence ID" value="NZ_BAAAYV010000025.1"/>
</dbReference>
<dbReference type="InterPro" id="IPR015590">
    <property type="entry name" value="Aldehyde_DH_dom"/>
</dbReference>
<dbReference type="InterPro" id="IPR029510">
    <property type="entry name" value="Ald_DH_CS_GLU"/>
</dbReference>